<dbReference type="Proteomes" id="UP000198341">
    <property type="component" value="Chromosome 2"/>
</dbReference>
<keyword evidence="8" id="KW-1185">Reference proteome</keyword>
<accession>K8ER82</accession>
<gene>
    <name evidence="7" type="ORF">Bathy02g03350</name>
</gene>
<dbReference type="OrthoDB" id="10427106at2759"/>
<dbReference type="GO" id="GO:0016020">
    <property type="term" value="C:membrane"/>
    <property type="evidence" value="ECO:0007669"/>
    <property type="project" value="UniProtKB-SubCell"/>
</dbReference>
<protein>
    <submittedName>
        <fullName evidence="7">Uncharacterized protein</fullName>
    </submittedName>
</protein>
<proteinExistence type="predicted"/>
<feature type="transmembrane region" description="Helical" evidence="6">
    <location>
        <begin position="428"/>
        <end position="446"/>
    </location>
</feature>
<dbReference type="AlphaFoldDB" id="K8ER82"/>
<dbReference type="EMBL" id="FO082277">
    <property type="protein sequence ID" value="CCO14895.1"/>
    <property type="molecule type" value="Genomic_DNA"/>
</dbReference>
<evidence type="ECO:0000256" key="1">
    <source>
        <dbReference type="ARBA" id="ARBA00004141"/>
    </source>
</evidence>
<dbReference type="RefSeq" id="XP_007514655.1">
    <property type="nucleotide sequence ID" value="XM_007514593.1"/>
</dbReference>
<feature type="transmembrane region" description="Helical" evidence="6">
    <location>
        <begin position="466"/>
        <end position="485"/>
    </location>
</feature>
<evidence type="ECO:0000256" key="3">
    <source>
        <dbReference type="ARBA" id="ARBA00022989"/>
    </source>
</evidence>
<evidence type="ECO:0000313" key="7">
    <source>
        <dbReference type="EMBL" id="CCO14895.1"/>
    </source>
</evidence>
<feature type="transmembrane region" description="Helical" evidence="6">
    <location>
        <begin position="21"/>
        <end position="44"/>
    </location>
</feature>
<feature type="region of interest" description="Disordered" evidence="5">
    <location>
        <begin position="579"/>
        <end position="626"/>
    </location>
</feature>
<feature type="transmembrane region" description="Helical" evidence="6">
    <location>
        <begin position="102"/>
        <end position="126"/>
    </location>
</feature>
<sequence>MAVRIQPTAAPEHPGLTREMLLAVVLLLCANIATVCSGIALVAYGTRSGQKAVLLNKIFEGSDYEATVFDDPARAATVLGALLLITSVYGLAGVYTRNKLMLILYHGWTFFALIGFVYAICVLEIYRQNAPAMVESYFNGEEVNIDEGVTRQGDEIEFFNISTLAQIDNAKNLTTIDAITWINHVDDSSKASVVFILIAMFSASFIMGVRYTARRMGGFSNVAGWIFGIVLAVLSFTVAKSTYRVNDAIAVDLNTRFVHEYGVDPWRAITLKETLEQYPEDIFLPPVLYDSPPPAPLAPGEIEPPAPEFDSPPAPVGKWYADGVWVEYARLNKISEIQHDVSCRLALTGVNHTEGRVSTDFVDWIKFQVADYAAVETSDVDFLSTKEGAEHPIAGKHAAKTLGGAAVFVVIASAAGIYGTLKHDRRLLALHLLISVPCGIFVVVAARKAAEGADDTFESMRLHWHALQHAYIGPAVTTGSAAAFASAHFKQAAALGAIVASVIWLAIFSSIGMIITHDATKVPGYQKPGGASDIENQRLASGPSSSASPLDSSKLGGGGTGKVAENIVEMKSLAATVRDAATGRGQFKPGFRPTELKETKKSGATPARGGRPKGGDKDLDAKFSVD</sequence>
<feature type="transmembrane region" description="Helical" evidence="6">
    <location>
        <begin position="191"/>
        <end position="210"/>
    </location>
</feature>
<reference evidence="7 8" key="1">
    <citation type="submission" date="2011-10" db="EMBL/GenBank/DDBJ databases">
        <authorList>
            <person name="Genoscope - CEA"/>
        </authorList>
    </citation>
    <scope>NUCLEOTIDE SEQUENCE [LARGE SCALE GENOMIC DNA]</scope>
    <source>
        <strain evidence="7 8">RCC 1105</strain>
    </source>
</reference>
<evidence type="ECO:0000313" key="8">
    <source>
        <dbReference type="Proteomes" id="UP000198341"/>
    </source>
</evidence>
<keyword evidence="2 6" id="KW-0812">Transmembrane</keyword>
<evidence type="ECO:0000256" key="6">
    <source>
        <dbReference type="SAM" id="Phobius"/>
    </source>
</evidence>
<feature type="transmembrane region" description="Helical" evidence="6">
    <location>
        <begin position="75"/>
        <end position="95"/>
    </location>
</feature>
<dbReference type="InterPro" id="IPR018499">
    <property type="entry name" value="Tetraspanin/Peripherin"/>
</dbReference>
<evidence type="ECO:0000256" key="2">
    <source>
        <dbReference type="ARBA" id="ARBA00022692"/>
    </source>
</evidence>
<comment type="subcellular location">
    <subcellularLocation>
        <location evidence="1">Membrane</location>
        <topology evidence="1">Multi-pass membrane protein</topology>
    </subcellularLocation>
</comment>
<dbReference type="KEGG" id="bpg:Bathy02g03350"/>
<organism evidence="7 8">
    <name type="scientific">Bathycoccus prasinos</name>
    <dbReference type="NCBI Taxonomy" id="41875"/>
    <lineage>
        <taxon>Eukaryota</taxon>
        <taxon>Viridiplantae</taxon>
        <taxon>Chlorophyta</taxon>
        <taxon>Mamiellophyceae</taxon>
        <taxon>Mamiellales</taxon>
        <taxon>Bathycoccaceae</taxon>
        <taxon>Bathycoccus</taxon>
    </lineage>
</organism>
<feature type="transmembrane region" description="Helical" evidence="6">
    <location>
        <begin position="492"/>
        <end position="515"/>
    </location>
</feature>
<dbReference type="GeneID" id="19017448"/>
<evidence type="ECO:0000256" key="5">
    <source>
        <dbReference type="SAM" id="MobiDB-lite"/>
    </source>
</evidence>
<name>K8ER82_9CHLO</name>
<evidence type="ECO:0000256" key="4">
    <source>
        <dbReference type="ARBA" id="ARBA00023136"/>
    </source>
</evidence>
<feature type="region of interest" description="Disordered" evidence="5">
    <location>
        <begin position="526"/>
        <end position="558"/>
    </location>
</feature>
<keyword evidence="4 6" id="KW-0472">Membrane</keyword>
<feature type="transmembrane region" description="Helical" evidence="6">
    <location>
        <begin position="222"/>
        <end position="239"/>
    </location>
</feature>
<feature type="compositionally biased region" description="Low complexity" evidence="5">
    <location>
        <begin position="539"/>
        <end position="553"/>
    </location>
</feature>
<feature type="transmembrane region" description="Helical" evidence="6">
    <location>
        <begin position="402"/>
        <end position="421"/>
    </location>
</feature>
<feature type="compositionally biased region" description="Basic and acidic residues" evidence="5">
    <location>
        <begin position="613"/>
        <end position="626"/>
    </location>
</feature>
<dbReference type="Pfam" id="PF00335">
    <property type="entry name" value="Tetraspanin"/>
    <property type="match status" value="1"/>
</dbReference>
<keyword evidence="3 6" id="KW-1133">Transmembrane helix</keyword>